<gene>
    <name evidence="6" type="ORF">BJP25_15580</name>
</gene>
<feature type="active site" description="Proton acceptor" evidence="4">
    <location>
        <position position="369"/>
    </location>
</feature>
<dbReference type="SUPFAM" id="SSF53474">
    <property type="entry name" value="alpha/beta-Hydrolases"/>
    <property type="match status" value="1"/>
</dbReference>
<name>A0A1Q9LNT0_9PSEU</name>
<dbReference type="PANTHER" id="PTHR21661:SF35">
    <property type="entry name" value="EPOXIDE HYDROLASE"/>
    <property type="match status" value="1"/>
</dbReference>
<feature type="domain" description="Epoxide hydrolase N-terminal" evidence="5">
    <location>
        <begin position="21"/>
        <end position="124"/>
    </location>
</feature>
<keyword evidence="2" id="KW-0058">Aromatic hydrocarbons catabolism</keyword>
<dbReference type="EMBL" id="MKQR01000009">
    <property type="protein sequence ID" value="OLR93680.1"/>
    <property type="molecule type" value="Genomic_DNA"/>
</dbReference>
<dbReference type="OrthoDB" id="27092at2"/>
<keyword evidence="3 6" id="KW-0378">Hydrolase</keyword>
<proteinExistence type="inferred from homology"/>
<comment type="similarity">
    <text evidence="1">Belongs to the peptidase S33 family.</text>
</comment>
<dbReference type="Proteomes" id="UP000186040">
    <property type="component" value="Unassembled WGS sequence"/>
</dbReference>
<feature type="active site" description="Nucleophile" evidence="4">
    <location>
        <position position="183"/>
    </location>
</feature>
<evidence type="ECO:0000256" key="1">
    <source>
        <dbReference type="ARBA" id="ARBA00010088"/>
    </source>
</evidence>
<dbReference type="InterPro" id="IPR016292">
    <property type="entry name" value="Epoxide_hydrolase"/>
</dbReference>
<dbReference type="GO" id="GO:0004301">
    <property type="term" value="F:epoxide hydrolase activity"/>
    <property type="evidence" value="ECO:0007669"/>
    <property type="project" value="TreeGrafter"/>
</dbReference>
<accession>A0A1Q9LNT0</accession>
<organism evidence="6 7">
    <name type="scientific">Actinokineospora bangkokensis</name>
    <dbReference type="NCBI Taxonomy" id="1193682"/>
    <lineage>
        <taxon>Bacteria</taxon>
        <taxon>Bacillati</taxon>
        <taxon>Actinomycetota</taxon>
        <taxon>Actinomycetes</taxon>
        <taxon>Pseudonocardiales</taxon>
        <taxon>Pseudonocardiaceae</taxon>
        <taxon>Actinokineospora</taxon>
    </lineage>
</organism>
<dbReference type="AlphaFoldDB" id="A0A1Q9LNT0"/>
<keyword evidence="7" id="KW-1185">Reference proteome</keyword>
<dbReference type="STRING" id="1193682.BJP25_15580"/>
<feature type="active site" description="Proton donor" evidence="4">
    <location>
        <position position="313"/>
    </location>
</feature>
<dbReference type="InterPro" id="IPR010497">
    <property type="entry name" value="Epoxide_hydro_N"/>
</dbReference>
<evidence type="ECO:0000313" key="7">
    <source>
        <dbReference type="Proteomes" id="UP000186040"/>
    </source>
</evidence>
<evidence type="ECO:0000256" key="4">
    <source>
        <dbReference type="PIRSR" id="PIRSR001112-1"/>
    </source>
</evidence>
<evidence type="ECO:0000259" key="5">
    <source>
        <dbReference type="Pfam" id="PF06441"/>
    </source>
</evidence>
<dbReference type="Pfam" id="PF06441">
    <property type="entry name" value="EHN"/>
    <property type="match status" value="1"/>
</dbReference>
<comment type="caution">
    <text evidence="6">The sequence shown here is derived from an EMBL/GenBank/DDBJ whole genome shotgun (WGS) entry which is preliminary data.</text>
</comment>
<protein>
    <submittedName>
        <fullName evidence="6">Epoxide hydrolase</fullName>
    </submittedName>
</protein>
<dbReference type="Gene3D" id="3.40.50.1820">
    <property type="entry name" value="alpha/beta hydrolase"/>
    <property type="match status" value="1"/>
</dbReference>
<dbReference type="GO" id="GO:0097176">
    <property type="term" value="P:epoxide metabolic process"/>
    <property type="evidence" value="ECO:0007669"/>
    <property type="project" value="TreeGrafter"/>
</dbReference>
<evidence type="ECO:0000256" key="3">
    <source>
        <dbReference type="ARBA" id="ARBA00022801"/>
    </source>
</evidence>
<reference evidence="6 7" key="1">
    <citation type="submission" date="2016-10" db="EMBL/GenBank/DDBJ databases">
        <title>The Draft Genome Sequence of Actinokineospora bangkokensis 44EHWT reveals the biosynthetic pathway of antifungal compounds Thailandins with unusual extender unit butylmalonyl-CoA.</title>
        <authorList>
            <person name="Greule A."/>
            <person name="Intra B."/>
            <person name="Flemming S."/>
            <person name="Rommel M.G."/>
            <person name="Panbangred W."/>
            <person name="Bechthold A."/>
        </authorList>
    </citation>
    <scope>NUCLEOTIDE SEQUENCE [LARGE SCALE GENOMIC DNA]</scope>
    <source>
        <strain evidence="6 7">44EHW</strain>
    </source>
</reference>
<evidence type="ECO:0000313" key="6">
    <source>
        <dbReference type="EMBL" id="OLR93680.1"/>
    </source>
</evidence>
<evidence type="ECO:0000256" key="2">
    <source>
        <dbReference type="ARBA" id="ARBA00022797"/>
    </source>
</evidence>
<dbReference type="PANTHER" id="PTHR21661">
    <property type="entry name" value="EPOXIDE HYDROLASE 1-RELATED"/>
    <property type="match status" value="1"/>
</dbReference>
<sequence>MTTTTNTTTNTVEPAQHDVIPFTLDVPDSELAALRARLLATRWPDAETVEDTSQGPRLATLQRLVHHWATDYDWRRAERALNGLGQHKTTIDGLDIHFLHVRSPAPDAVPILLTHGWPGSVLEFRGLVDLLVDEYHLVIPSLPGFGFSGRPTTPGWDLRRTARAWAALMARLGYDRWFAQGGDLGAAVTEEIAVLPGTGLVGMHLNMAIFPPTPQEVADADADERRMLAEAEHYQRVLSAYAQQMSTRPQTIGYSLADSPAGLAAWIYGLVQDVTGTHDEHGDPERHIALDELIDGIMLHWLPGTATSAARMYWEMANGRWAPPSARGPVPLPTGVTVMPGEYARKSLRWTQRRYPNLVRFAELPRGGHFAALEQPELLAAEIKHTFGALR</sequence>
<dbReference type="RefSeq" id="WP_075974578.1">
    <property type="nucleotide sequence ID" value="NZ_MKQR01000009.1"/>
</dbReference>
<dbReference type="PIRSF" id="PIRSF001112">
    <property type="entry name" value="Epoxide_hydrolase"/>
    <property type="match status" value="1"/>
</dbReference>
<dbReference type="InterPro" id="IPR029058">
    <property type="entry name" value="AB_hydrolase_fold"/>
</dbReference>